<feature type="region of interest" description="Disordered" evidence="1">
    <location>
        <begin position="1"/>
        <end position="32"/>
    </location>
</feature>
<proteinExistence type="predicted"/>
<name>A0A6J4VKQ8_9BACT</name>
<dbReference type="EMBL" id="CADCWG010000321">
    <property type="protein sequence ID" value="CAA9579043.1"/>
    <property type="molecule type" value="Genomic_DNA"/>
</dbReference>
<evidence type="ECO:0000313" key="2">
    <source>
        <dbReference type="EMBL" id="CAA9579043.1"/>
    </source>
</evidence>
<sequence length="61" mass="6089">MTRLTEASPDHRGPAGKGRPPSSAIGRATGPPLVLEGIDGEEVGASHLAAVEAMPRSGQSG</sequence>
<accession>A0A6J4VKQ8</accession>
<evidence type="ECO:0000256" key="1">
    <source>
        <dbReference type="SAM" id="MobiDB-lite"/>
    </source>
</evidence>
<gene>
    <name evidence="2" type="ORF">AVDCRST_MAG49-4574</name>
</gene>
<reference evidence="2" key="1">
    <citation type="submission" date="2020-02" db="EMBL/GenBank/DDBJ databases">
        <authorList>
            <person name="Meier V. D."/>
        </authorList>
    </citation>
    <scope>NUCLEOTIDE SEQUENCE</scope>
    <source>
        <strain evidence="2">AVDCRST_MAG49</strain>
    </source>
</reference>
<dbReference type="AlphaFoldDB" id="A0A6J4VKQ8"/>
<organism evidence="2">
    <name type="scientific">uncultured Thermomicrobiales bacterium</name>
    <dbReference type="NCBI Taxonomy" id="1645740"/>
    <lineage>
        <taxon>Bacteria</taxon>
        <taxon>Pseudomonadati</taxon>
        <taxon>Thermomicrobiota</taxon>
        <taxon>Thermomicrobia</taxon>
        <taxon>Thermomicrobiales</taxon>
        <taxon>environmental samples</taxon>
    </lineage>
</organism>
<protein>
    <submittedName>
        <fullName evidence="2">Uncharacterized protein</fullName>
    </submittedName>
</protein>